<evidence type="ECO:0000313" key="4">
    <source>
        <dbReference type="Proteomes" id="UP001180551"/>
    </source>
</evidence>
<organism evidence="3 4">
    <name type="scientific">Streptomyces mooreae</name>
    <dbReference type="NCBI Taxonomy" id="3075523"/>
    <lineage>
        <taxon>Bacteria</taxon>
        <taxon>Bacillati</taxon>
        <taxon>Actinomycetota</taxon>
        <taxon>Actinomycetes</taxon>
        <taxon>Kitasatosporales</taxon>
        <taxon>Streptomycetaceae</taxon>
        <taxon>Streptomyces</taxon>
    </lineage>
</organism>
<feature type="signal peptide" evidence="2">
    <location>
        <begin position="1"/>
        <end position="20"/>
    </location>
</feature>
<evidence type="ECO:0000256" key="2">
    <source>
        <dbReference type="SAM" id="SignalP"/>
    </source>
</evidence>
<feature type="compositionally biased region" description="Low complexity" evidence="1">
    <location>
        <begin position="21"/>
        <end position="36"/>
    </location>
</feature>
<evidence type="ECO:0000256" key="1">
    <source>
        <dbReference type="SAM" id="MobiDB-lite"/>
    </source>
</evidence>
<proteinExistence type="predicted"/>
<evidence type="ECO:0008006" key="5">
    <source>
        <dbReference type="Google" id="ProtNLM"/>
    </source>
</evidence>
<dbReference type="PROSITE" id="PS51257">
    <property type="entry name" value="PROKAR_LIPOPROTEIN"/>
    <property type="match status" value="1"/>
</dbReference>
<dbReference type="EMBL" id="JAVRFE010000003">
    <property type="protein sequence ID" value="MDT0454778.1"/>
    <property type="molecule type" value="Genomic_DNA"/>
</dbReference>
<sequence>MRRTLSALVTGLVIATGGVACSSSSGSSAPASSAASHETNPPGDIPDSQVFVAWSPPGGGYTVKVPEGWARQQHGHATVFTDKFNSVQVEKSSAATPPTVNSVRSVDLPALQRASSHFTLGKVGTVQRSGGRAVLITYRTDSAADPVTGKHVRQQVERYVFWKNGSRVVLTLSGAVGADNADPWHTVTDSFRWS</sequence>
<dbReference type="Proteomes" id="UP001180551">
    <property type="component" value="Unassembled WGS sequence"/>
</dbReference>
<protein>
    <recommendedName>
        <fullName evidence="5">Lipoprotein</fullName>
    </recommendedName>
</protein>
<name>A0ABU2T0M3_9ACTN</name>
<keyword evidence="2" id="KW-0732">Signal</keyword>
<feature type="chain" id="PRO_5046235805" description="Lipoprotein" evidence="2">
    <location>
        <begin position="21"/>
        <end position="194"/>
    </location>
</feature>
<accession>A0ABU2T0M3</accession>
<keyword evidence="4" id="KW-1185">Reference proteome</keyword>
<gene>
    <name evidence="3" type="ORF">RM550_03355</name>
</gene>
<comment type="caution">
    <text evidence="3">The sequence shown here is derived from an EMBL/GenBank/DDBJ whole genome shotgun (WGS) entry which is preliminary data.</text>
</comment>
<evidence type="ECO:0000313" key="3">
    <source>
        <dbReference type="EMBL" id="MDT0454778.1"/>
    </source>
</evidence>
<dbReference type="RefSeq" id="WP_311622207.1">
    <property type="nucleotide sequence ID" value="NZ_JAVRFE010000003.1"/>
</dbReference>
<reference evidence="3" key="1">
    <citation type="submission" date="2024-05" db="EMBL/GenBank/DDBJ databases">
        <title>30 novel species of actinomycetes from the DSMZ collection.</title>
        <authorList>
            <person name="Nouioui I."/>
        </authorList>
    </citation>
    <scope>NUCLEOTIDE SEQUENCE</scope>
    <source>
        <strain evidence="3">DSM 41527</strain>
    </source>
</reference>
<feature type="region of interest" description="Disordered" evidence="1">
    <location>
        <begin position="21"/>
        <end position="46"/>
    </location>
</feature>